<dbReference type="EMBL" id="VSRR010001961">
    <property type="protein sequence ID" value="MPC28760.1"/>
    <property type="molecule type" value="Genomic_DNA"/>
</dbReference>
<accession>A0A5B7E469</accession>
<proteinExistence type="predicted"/>
<evidence type="ECO:0000313" key="1">
    <source>
        <dbReference type="EMBL" id="MPC28760.1"/>
    </source>
</evidence>
<gene>
    <name evidence="1" type="ORF">E2C01_021971</name>
</gene>
<dbReference type="Proteomes" id="UP000324222">
    <property type="component" value="Unassembled WGS sequence"/>
</dbReference>
<reference evidence="1 2" key="1">
    <citation type="submission" date="2019-05" db="EMBL/GenBank/DDBJ databases">
        <title>Another draft genome of Portunus trituberculatus and its Hox gene families provides insights of decapod evolution.</title>
        <authorList>
            <person name="Jeong J.-H."/>
            <person name="Song I."/>
            <person name="Kim S."/>
            <person name="Choi T."/>
            <person name="Kim D."/>
            <person name="Ryu S."/>
            <person name="Kim W."/>
        </authorList>
    </citation>
    <scope>NUCLEOTIDE SEQUENCE [LARGE SCALE GENOMIC DNA]</scope>
    <source>
        <tissue evidence="1">Muscle</tissue>
    </source>
</reference>
<comment type="caution">
    <text evidence="1">The sequence shown here is derived from an EMBL/GenBank/DDBJ whole genome shotgun (WGS) entry which is preliminary data.</text>
</comment>
<name>A0A5B7E469_PORTR</name>
<evidence type="ECO:0000313" key="2">
    <source>
        <dbReference type="Proteomes" id="UP000324222"/>
    </source>
</evidence>
<dbReference type="AlphaFoldDB" id="A0A5B7E469"/>
<keyword evidence="2" id="KW-1185">Reference proteome</keyword>
<organism evidence="1 2">
    <name type="scientific">Portunus trituberculatus</name>
    <name type="common">Swimming crab</name>
    <name type="synonym">Neptunus trituberculatus</name>
    <dbReference type="NCBI Taxonomy" id="210409"/>
    <lineage>
        <taxon>Eukaryota</taxon>
        <taxon>Metazoa</taxon>
        <taxon>Ecdysozoa</taxon>
        <taxon>Arthropoda</taxon>
        <taxon>Crustacea</taxon>
        <taxon>Multicrustacea</taxon>
        <taxon>Malacostraca</taxon>
        <taxon>Eumalacostraca</taxon>
        <taxon>Eucarida</taxon>
        <taxon>Decapoda</taxon>
        <taxon>Pleocyemata</taxon>
        <taxon>Brachyura</taxon>
        <taxon>Eubrachyura</taxon>
        <taxon>Portunoidea</taxon>
        <taxon>Portunidae</taxon>
        <taxon>Portuninae</taxon>
        <taxon>Portunus</taxon>
    </lineage>
</organism>
<sequence length="96" mass="10695">MRREQSVPEYRHYIGVSSSTLAQDTDQRRVNLTAAFRRSSVHLCLVEYYESVLRKCWLSLTHRNRDSGAAVGRSAGLAMVQQGSSDGVCVSVCRAC</sequence>
<protein>
    <submittedName>
        <fullName evidence="1">Uncharacterized protein</fullName>
    </submittedName>
</protein>